<dbReference type="EMBL" id="JAIWYP010000001">
    <property type="protein sequence ID" value="KAH3884980.1"/>
    <property type="molecule type" value="Genomic_DNA"/>
</dbReference>
<dbReference type="PANTHER" id="PTHR15999">
    <property type="entry name" value="ZINC FINGER CW-TYPE PWWP DOMAIN PROTEIN 1"/>
    <property type="match status" value="1"/>
</dbReference>
<reference evidence="2" key="2">
    <citation type="submission" date="2020-11" db="EMBL/GenBank/DDBJ databases">
        <authorList>
            <person name="McCartney M.A."/>
            <person name="Auch B."/>
            <person name="Kono T."/>
            <person name="Mallez S."/>
            <person name="Becker A."/>
            <person name="Gohl D.M."/>
            <person name="Silverstein K.A.T."/>
            <person name="Koren S."/>
            <person name="Bechman K.B."/>
            <person name="Herman A."/>
            <person name="Abrahante J.E."/>
            <person name="Garbe J."/>
        </authorList>
    </citation>
    <scope>NUCLEOTIDE SEQUENCE</scope>
    <source>
        <strain evidence="2">Duluth1</strain>
        <tissue evidence="2">Whole animal</tissue>
    </source>
</reference>
<dbReference type="AlphaFoldDB" id="A0A9D4MZF1"/>
<keyword evidence="3" id="KW-1185">Reference proteome</keyword>
<dbReference type="InterPro" id="IPR000313">
    <property type="entry name" value="PWWP_dom"/>
</dbReference>
<dbReference type="PROSITE" id="PS50812">
    <property type="entry name" value="PWWP"/>
    <property type="match status" value="1"/>
</dbReference>
<organism evidence="2 3">
    <name type="scientific">Dreissena polymorpha</name>
    <name type="common">Zebra mussel</name>
    <name type="synonym">Mytilus polymorpha</name>
    <dbReference type="NCBI Taxonomy" id="45954"/>
    <lineage>
        <taxon>Eukaryota</taxon>
        <taxon>Metazoa</taxon>
        <taxon>Spiralia</taxon>
        <taxon>Lophotrochozoa</taxon>
        <taxon>Mollusca</taxon>
        <taxon>Bivalvia</taxon>
        <taxon>Autobranchia</taxon>
        <taxon>Heteroconchia</taxon>
        <taxon>Euheterodonta</taxon>
        <taxon>Imparidentia</taxon>
        <taxon>Neoheterodontei</taxon>
        <taxon>Myida</taxon>
        <taxon>Dreissenoidea</taxon>
        <taxon>Dreissenidae</taxon>
        <taxon>Dreissena</taxon>
    </lineage>
</organism>
<proteinExistence type="predicted"/>
<name>A0A9D4MZF1_DREPO</name>
<dbReference type="Proteomes" id="UP000828390">
    <property type="component" value="Unassembled WGS sequence"/>
</dbReference>
<dbReference type="PANTHER" id="PTHR15999:SF2">
    <property type="entry name" value="ZINC FINGER CW-TYPE PWWP DOMAIN PROTEIN 1"/>
    <property type="match status" value="1"/>
</dbReference>
<comment type="caution">
    <text evidence="2">The sequence shown here is derived from an EMBL/GenBank/DDBJ whole genome shotgun (WGS) entry which is preliminary data.</text>
</comment>
<feature type="domain" description="PWWP" evidence="1">
    <location>
        <begin position="54"/>
        <end position="114"/>
    </location>
</feature>
<reference evidence="2" key="1">
    <citation type="journal article" date="2019" name="bioRxiv">
        <title>The Genome of the Zebra Mussel, Dreissena polymorpha: A Resource for Invasive Species Research.</title>
        <authorList>
            <person name="McCartney M.A."/>
            <person name="Auch B."/>
            <person name="Kono T."/>
            <person name="Mallez S."/>
            <person name="Zhang Y."/>
            <person name="Obille A."/>
            <person name="Becker A."/>
            <person name="Abrahante J.E."/>
            <person name="Garbe J."/>
            <person name="Badalamenti J.P."/>
            <person name="Herman A."/>
            <person name="Mangelson H."/>
            <person name="Liachko I."/>
            <person name="Sullivan S."/>
            <person name="Sone E.D."/>
            <person name="Koren S."/>
            <person name="Silverstein K.A.T."/>
            <person name="Beckman K.B."/>
            <person name="Gohl D.M."/>
        </authorList>
    </citation>
    <scope>NUCLEOTIDE SEQUENCE</scope>
    <source>
        <strain evidence="2">Duluth1</strain>
        <tissue evidence="2">Whole animal</tissue>
    </source>
</reference>
<protein>
    <recommendedName>
        <fullName evidence="1">PWWP domain-containing protein</fullName>
    </recommendedName>
</protein>
<dbReference type="InterPro" id="IPR042778">
    <property type="entry name" value="ZCWPW1/ZCWPW2"/>
</dbReference>
<accession>A0A9D4MZF1</accession>
<dbReference type="SUPFAM" id="SSF63748">
    <property type="entry name" value="Tudor/PWWP/MBT"/>
    <property type="match status" value="1"/>
</dbReference>
<evidence type="ECO:0000259" key="1">
    <source>
        <dbReference type="PROSITE" id="PS50812"/>
    </source>
</evidence>
<dbReference type="GO" id="GO:0005634">
    <property type="term" value="C:nucleus"/>
    <property type="evidence" value="ECO:0007669"/>
    <property type="project" value="TreeGrafter"/>
</dbReference>
<sequence>MAIQLFSIAETANRNRGRNSQWNQENGKECFPRVTFAESNLSGIPTCNTMDYQQGDLVWAKVEGHPWWPALVWPGPKGSIFKETKKSKQIHVQFFSEPPTTAWIKEKSVDKFEGKDSPLCQPGKKYHSAKKTFIMALDSAQRPCV</sequence>
<gene>
    <name evidence="2" type="ORF">DPMN_008966</name>
</gene>
<evidence type="ECO:0000313" key="2">
    <source>
        <dbReference type="EMBL" id="KAH3884980.1"/>
    </source>
</evidence>
<dbReference type="Pfam" id="PF00855">
    <property type="entry name" value="PWWP"/>
    <property type="match status" value="1"/>
</dbReference>
<dbReference type="SMART" id="SM00293">
    <property type="entry name" value="PWWP"/>
    <property type="match status" value="1"/>
</dbReference>
<dbReference type="Gene3D" id="2.30.30.140">
    <property type="match status" value="1"/>
</dbReference>
<evidence type="ECO:0000313" key="3">
    <source>
        <dbReference type="Proteomes" id="UP000828390"/>
    </source>
</evidence>